<dbReference type="Gene3D" id="3.40.190.10">
    <property type="entry name" value="Periplasmic binding protein-like II"/>
    <property type="match status" value="2"/>
</dbReference>
<dbReference type="InterPro" id="IPR001320">
    <property type="entry name" value="Iontro_rcpt_C"/>
</dbReference>
<dbReference type="SMART" id="SM00079">
    <property type="entry name" value="PBPe"/>
    <property type="match status" value="1"/>
</dbReference>
<dbReference type="PANTHER" id="PTHR35936">
    <property type="entry name" value="MEMBRANE-BOUND LYTIC MUREIN TRANSGLYCOSYLASE F"/>
    <property type="match status" value="1"/>
</dbReference>
<evidence type="ECO:0000313" key="5">
    <source>
        <dbReference type="EMBL" id="KLV09270.1"/>
    </source>
</evidence>
<dbReference type="SMART" id="SM00062">
    <property type="entry name" value="PBPb"/>
    <property type="match status" value="1"/>
</dbReference>
<evidence type="ECO:0000259" key="4">
    <source>
        <dbReference type="SMART" id="SM00079"/>
    </source>
</evidence>
<keyword evidence="6" id="KW-1185">Reference proteome</keyword>
<comment type="similarity">
    <text evidence="1">Belongs to the bacterial solute-binding protein 3 family.</text>
</comment>
<dbReference type="Proteomes" id="UP000036097">
    <property type="component" value="Unassembled WGS sequence"/>
</dbReference>
<dbReference type="SUPFAM" id="SSF53850">
    <property type="entry name" value="Periplasmic binding protein-like II"/>
    <property type="match status" value="1"/>
</dbReference>
<dbReference type="Pfam" id="PF00497">
    <property type="entry name" value="SBP_bac_3"/>
    <property type="match status" value="1"/>
</dbReference>
<dbReference type="PANTHER" id="PTHR35936:SF17">
    <property type="entry name" value="ARGININE-BINDING EXTRACELLULAR PROTEIN ARTP"/>
    <property type="match status" value="1"/>
</dbReference>
<comment type="caution">
    <text evidence="5">The sequence shown here is derived from an EMBL/GenBank/DDBJ whole genome shotgun (WGS) entry which is preliminary data.</text>
</comment>
<dbReference type="PATRIC" id="fig|1195763.3.peg.757"/>
<dbReference type="EMBL" id="LDOT01000002">
    <property type="protein sequence ID" value="KLV09270.1"/>
    <property type="molecule type" value="Genomic_DNA"/>
</dbReference>
<dbReference type="GO" id="GO:0015276">
    <property type="term" value="F:ligand-gated monoatomic ion channel activity"/>
    <property type="evidence" value="ECO:0007669"/>
    <property type="project" value="InterPro"/>
</dbReference>
<feature type="domain" description="Ionotropic glutamate receptor C-terminal" evidence="4">
    <location>
        <begin position="26"/>
        <end position="253"/>
    </location>
</feature>
<name>A0A0J1HC86_9GAMM</name>
<gene>
    <name evidence="5" type="ORF">ABT56_03515</name>
</gene>
<organism evidence="5 6">
    <name type="scientific">Photobacterium aquae</name>
    <dbReference type="NCBI Taxonomy" id="1195763"/>
    <lineage>
        <taxon>Bacteria</taxon>
        <taxon>Pseudomonadati</taxon>
        <taxon>Pseudomonadota</taxon>
        <taxon>Gammaproteobacteria</taxon>
        <taxon>Vibrionales</taxon>
        <taxon>Vibrionaceae</taxon>
        <taxon>Photobacterium</taxon>
    </lineage>
</organism>
<dbReference type="OrthoDB" id="9768183at2"/>
<evidence type="ECO:0000256" key="1">
    <source>
        <dbReference type="ARBA" id="ARBA00010333"/>
    </source>
</evidence>
<dbReference type="PROSITE" id="PS51257">
    <property type="entry name" value="PROKAR_LIPOPROTEIN"/>
    <property type="match status" value="1"/>
</dbReference>
<dbReference type="STRING" id="1195763.ABT56_03515"/>
<dbReference type="InterPro" id="IPR001638">
    <property type="entry name" value="Solute-binding_3/MltF_N"/>
</dbReference>
<proteinExistence type="inferred from homology"/>
<keyword evidence="2" id="KW-0732">Signal</keyword>
<dbReference type="AlphaFoldDB" id="A0A0J1HC86"/>
<evidence type="ECO:0000259" key="3">
    <source>
        <dbReference type="SMART" id="SM00062"/>
    </source>
</evidence>
<feature type="domain" description="Solute-binding protein family 3/N-terminal" evidence="3">
    <location>
        <begin position="26"/>
        <end position="254"/>
    </location>
</feature>
<evidence type="ECO:0000313" key="6">
    <source>
        <dbReference type="Proteomes" id="UP000036097"/>
    </source>
</evidence>
<sequence>MNRWVLAVAMMFVFGGSCVQAKERSVVRFGIEGAYPPFSWTEPNGELRGFDVDLAYALCREMQVQCKIVAQPWNGIIASLLDHKYDAIIAAMSITDERKKIVDFTSKYALIPNRYVAEKDAKFVFTPEGLKGVKVGVLRASTHDRYLSDNFGDSMVVTRYGSFDEAFLDLKAERIAMVLGDAATLEDGLLNRPWGRDFAFTGPTLTDPKWFGEGFGIAVRKQDSELKNNLDRAIASLREKGIYQQIASRYFAYDVYGY</sequence>
<accession>A0A0J1HC86</accession>
<protein>
    <submittedName>
        <fullName evidence="5">Nickel transporter</fullName>
    </submittedName>
</protein>
<dbReference type="GO" id="GO:0016020">
    <property type="term" value="C:membrane"/>
    <property type="evidence" value="ECO:0007669"/>
    <property type="project" value="InterPro"/>
</dbReference>
<reference evidence="5 6" key="1">
    <citation type="submission" date="2015-05" db="EMBL/GenBank/DDBJ databases">
        <title>Photobacterium galathea sp. nov.</title>
        <authorList>
            <person name="Machado H."/>
            <person name="Gram L."/>
        </authorList>
    </citation>
    <scope>NUCLEOTIDE SEQUENCE [LARGE SCALE GENOMIC DNA]</scope>
    <source>
        <strain evidence="5 6">CGMCC 1.12159</strain>
    </source>
</reference>
<dbReference type="RefSeq" id="WP_047877430.1">
    <property type="nucleotide sequence ID" value="NZ_LDOT01000002.1"/>
</dbReference>
<evidence type="ECO:0000256" key="2">
    <source>
        <dbReference type="ARBA" id="ARBA00022729"/>
    </source>
</evidence>